<gene>
    <name evidence="1" type="ORF">SI65_08462</name>
</gene>
<comment type="caution">
    <text evidence="1">The sequence shown here is derived from an EMBL/GenBank/DDBJ whole genome shotgun (WGS) entry which is preliminary data.</text>
</comment>
<protein>
    <submittedName>
        <fullName evidence="1">Uncharacterized protein</fullName>
    </submittedName>
</protein>
<dbReference type="STRING" id="573508.A0A1E3B552"/>
<name>A0A1E3B552_ASPCR</name>
<proteinExistence type="predicted"/>
<dbReference type="AlphaFoldDB" id="A0A1E3B552"/>
<reference evidence="1 2" key="1">
    <citation type="journal article" date="2016" name="BMC Genomics">
        <title>Comparative genomic and transcriptomic analyses of the Fuzhuan brick tea-fermentation fungus Aspergillus cristatus.</title>
        <authorList>
            <person name="Ge Y."/>
            <person name="Wang Y."/>
            <person name="Liu Y."/>
            <person name="Tan Y."/>
            <person name="Ren X."/>
            <person name="Zhang X."/>
            <person name="Hyde K.D."/>
            <person name="Liu Y."/>
            <person name="Liu Z."/>
        </authorList>
    </citation>
    <scope>NUCLEOTIDE SEQUENCE [LARGE SCALE GENOMIC DNA]</scope>
    <source>
        <strain evidence="1 2">GZAAS20.1005</strain>
    </source>
</reference>
<dbReference type="EMBL" id="JXNT01000013">
    <property type="protein sequence ID" value="ODM16028.1"/>
    <property type="molecule type" value="Genomic_DNA"/>
</dbReference>
<accession>A0A1E3B552</accession>
<dbReference type="Proteomes" id="UP000094569">
    <property type="component" value="Unassembled WGS sequence"/>
</dbReference>
<evidence type="ECO:0000313" key="1">
    <source>
        <dbReference type="EMBL" id="ODM16028.1"/>
    </source>
</evidence>
<dbReference type="VEuPathDB" id="FungiDB:SI65_08462"/>
<sequence>MKKDVKSLRGLATMSHGTLIAQSRGRASDERRRFCGNVAKAEETMATDYAVDATFRRCFDKSTFSENRSALIETKSWPMKQLRHALTTLETFLKKFERESLDNPLLTVVFDEVHGIMDETGRNGLVVALNRILSVLSRDHHPWFLFLSTKSILQQILPPDNAPRHGPSPDAVSYRGDYQLKGYPPVTKFTVDIPTSNEA</sequence>
<evidence type="ECO:0000313" key="2">
    <source>
        <dbReference type="Proteomes" id="UP000094569"/>
    </source>
</evidence>
<keyword evidence="2" id="KW-1185">Reference proteome</keyword>
<organism evidence="1 2">
    <name type="scientific">Aspergillus cristatus</name>
    <name type="common">Chinese Fuzhuan brick tea-fermentation fungus</name>
    <name type="synonym">Eurotium cristatum</name>
    <dbReference type="NCBI Taxonomy" id="573508"/>
    <lineage>
        <taxon>Eukaryota</taxon>
        <taxon>Fungi</taxon>
        <taxon>Dikarya</taxon>
        <taxon>Ascomycota</taxon>
        <taxon>Pezizomycotina</taxon>
        <taxon>Eurotiomycetes</taxon>
        <taxon>Eurotiomycetidae</taxon>
        <taxon>Eurotiales</taxon>
        <taxon>Aspergillaceae</taxon>
        <taxon>Aspergillus</taxon>
        <taxon>Aspergillus subgen. Aspergillus</taxon>
    </lineage>
</organism>